<evidence type="ECO:0000256" key="1">
    <source>
        <dbReference type="SAM" id="Coils"/>
    </source>
</evidence>
<reference evidence="3 4" key="1">
    <citation type="submission" date="2024-02" db="EMBL/GenBank/DDBJ databases">
        <title>A draft genome for the cacao thread blight pathogen Marasmius crinis-equi.</title>
        <authorList>
            <person name="Cohen S.P."/>
            <person name="Baruah I.K."/>
            <person name="Amoako-Attah I."/>
            <person name="Bukari Y."/>
            <person name="Meinhardt L.W."/>
            <person name="Bailey B.A."/>
        </authorList>
    </citation>
    <scope>NUCLEOTIDE SEQUENCE [LARGE SCALE GENOMIC DNA]</scope>
    <source>
        <strain evidence="3 4">GH-76</strain>
    </source>
</reference>
<accession>A0ABR3FJJ0</accession>
<keyword evidence="4" id="KW-1185">Reference proteome</keyword>
<feature type="compositionally biased region" description="Basic and acidic residues" evidence="2">
    <location>
        <begin position="154"/>
        <end position="174"/>
    </location>
</feature>
<name>A0ABR3FJJ0_9AGAR</name>
<gene>
    <name evidence="3" type="ORF">V5O48_006452</name>
</gene>
<feature type="compositionally biased region" description="Low complexity" evidence="2">
    <location>
        <begin position="177"/>
        <end position="201"/>
    </location>
</feature>
<keyword evidence="1" id="KW-0175">Coiled coil</keyword>
<dbReference type="Gene3D" id="1.20.5.170">
    <property type="match status" value="1"/>
</dbReference>
<dbReference type="EMBL" id="JBAHYK010000296">
    <property type="protein sequence ID" value="KAL0575529.1"/>
    <property type="molecule type" value="Genomic_DNA"/>
</dbReference>
<organism evidence="3 4">
    <name type="scientific">Marasmius crinis-equi</name>
    <dbReference type="NCBI Taxonomy" id="585013"/>
    <lineage>
        <taxon>Eukaryota</taxon>
        <taxon>Fungi</taxon>
        <taxon>Dikarya</taxon>
        <taxon>Basidiomycota</taxon>
        <taxon>Agaricomycotina</taxon>
        <taxon>Agaricomycetes</taxon>
        <taxon>Agaricomycetidae</taxon>
        <taxon>Agaricales</taxon>
        <taxon>Marasmiineae</taxon>
        <taxon>Marasmiaceae</taxon>
        <taxon>Marasmius</taxon>
    </lineage>
</organism>
<protein>
    <recommendedName>
        <fullName evidence="5">BZIP domain-containing protein</fullName>
    </recommendedName>
</protein>
<dbReference type="InterPro" id="IPR046347">
    <property type="entry name" value="bZIP_sf"/>
</dbReference>
<comment type="caution">
    <text evidence="3">The sequence shown here is derived from an EMBL/GenBank/DDBJ whole genome shotgun (WGS) entry which is preliminary data.</text>
</comment>
<feature type="region of interest" description="Disordered" evidence="2">
    <location>
        <begin position="101"/>
        <end position="214"/>
    </location>
</feature>
<feature type="compositionally biased region" description="Pro residues" evidence="2">
    <location>
        <begin position="119"/>
        <end position="132"/>
    </location>
</feature>
<evidence type="ECO:0000313" key="4">
    <source>
        <dbReference type="Proteomes" id="UP001465976"/>
    </source>
</evidence>
<evidence type="ECO:0008006" key="5">
    <source>
        <dbReference type="Google" id="ProtNLM"/>
    </source>
</evidence>
<sequence length="214" mass="23687">MTRGRKKDLSIPPSRALTQQRDYRARKALYLSELENRCQMLQEENERLRTEITAMRAGMPFRSPPDPQLTEASSELICNLETTKQSLERFQSLAYKEGFATNNAGPSTLPAAPSRLSTPIPPLRPAYFPSPEPSESSHSWSSSTIQRNSPSRASSERPWPDETYKPPESLRKILCDPLPEQSSYSPSLSLHSLVTEDSPPGSDDDHGSNGGSAG</sequence>
<dbReference type="SUPFAM" id="SSF57959">
    <property type="entry name" value="Leucine zipper domain"/>
    <property type="match status" value="1"/>
</dbReference>
<evidence type="ECO:0000313" key="3">
    <source>
        <dbReference type="EMBL" id="KAL0575529.1"/>
    </source>
</evidence>
<dbReference type="CDD" id="cd14686">
    <property type="entry name" value="bZIP"/>
    <property type="match status" value="1"/>
</dbReference>
<feature type="coiled-coil region" evidence="1">
    <location>
        <begin position="31"/>
        <end position="58"/>
    </location>
</feature>
<dbReference type="Proteomes" id="UP001465976">
    <property type="component" value="Unassembled WGS sequence"/>
</dbReference>
<evidence type="ECO:0000256" key="2">
    <source>
        <dbReference type="SAM" id="MobiDB-lite"/>
    </source>
</evidence>
<proteinExistence type="predicted"/>
<feature type="compositionally biased region" description="Low complexity" evidence="2">
    <location>
        <begin position="133"/>
        <end position="143"/>
    </location>
</feature>
<feature type="compositionally biased region" description="Polar residues" evidence="2">
    <location>
        <begin position="144"/>
        <end position="153"/>
    </location>
</feature>